<feature type="region of interest" description="Disordered" evidence="1">
    <location>
        <begin position="72"/>
        <end position="113"/>
    </location>
</feature>
<feature type="compositionally biased region" description="Basic and acidic residues" evidence="1">
    <location>
        <begin position="100"/>
        <end position="113"/>
    </location>
</feature>
<gene>
    <name evidence="2" type="ORF">DFR45_11041</name>
</gene>
<dbReference type="EMBL" id="QPJU01000010">
    <property type="protein sequence ID" value="RCX08131.1"/>
    <property type="molecule type" value="Genomic_DNA"/>
</dbReference>
<dbReference type="Proteomes" id="UP000252174">
    <property type="component" value="Unassembled WGS sequence"/>
</dbReference>
<protein>
    <submittedName>
        <fullName evidence="2">Arc/MetJ family transcription regulator</fullName>
    </submittedName>
</protein>
<evidence type="ECO:0000313" key="2">
    <source>
        <dbReference type="EMBL" id="RCX08131.1"/>
    </source>
</evidence>
<accession>A0A369AG26</accession>
<keyword evidence="3" id="KW-1185">Reference proteome</keyword>
<dbReference type="Pfam" id="PF09957">
    <property type="entry name" value="VapB_antitoxin"/>
    <property type="match status" value="1"/>
</dbReference>
<sequence>MRTNIDIDDELMARAMEAGGFKTKREAVEEGLRLIARRKVYEGLLALRGQLHWDDSDEGWAQYRKELEAAGALGTLEGAPGHSVQEPPGPWSSTSADSQSDVKKDEQKQGGAT</sequence>
<reference evidence="2 3" key="1">
    <citation type="submission" date="2018-07" db="EMBL/GenBank/DDBJ databases">
        <title>Genomic Encyclopedia of Type Strains, Phase IV (KMG-IV): sequencing the most valuable type-strain genomes for metagenomic binning, comparative biology and taxonomic classification.</title>
        <authorList>
            <person name="Goeker M."/>
        </authorList>
    </citation>
    <scope>NUCLEOTIDE SEQUENCE [LARGE SCALE GENOMIC DNA]</scope>
    <source>
        <strain evidence="2 3">DSM 100911</strain>
    </source>
</reference>
<proteinExistence type="predicted"/>
<dbReference type="InterPro" id="IPR019239">
    <property type="entry name" value="VapB_antitoxin"/>
</dbReference>
<dbReference type="OrthoDB" id="9805830at2"/>
<evidence type="ECO:0000313" key="3">
    <source>
        <dbReference type="Proteomes" id="UP000252174"/>
    </source>
</evidence>
<dbReference type="AlphaFoldDB" id="A0A369AG26"/>
<dbReference type="RefSeq" id="WP_114484073.1">
    <property type="nucleotide sequence ID" value="NZ_QPJU01000010.1"/>
</dbReference>
<name>A0A369AG26_9BURK</name>
<organism evidence="2 3">
    <name type="scientific">Extensimonas vulgaris</name>
    <dbReference type="NCBI Taxonomy" id="1031594"/>
    <lineage>
        <taxon>Bacteria</taxon>
        <taxon>Pseudomonadati</taxon>
        <taxon>Pseudomonadota</taxon>
        <taxon>Betaproteobacteria</taxon>
        <taxon>Burkholderiales</taxon>
        <taxon>Comamonadaceae</taxon>
        <taxon>Extensimonas</taxon>
    </lineage>
</organism>
<comment type="caution">
    <text evidence="2">The sequence shown here is derived from an EMBL/GenBank/DDBJ whole genome shotgun (WGS) entry which is preliminary data.</text>
</comment>
<evidence type="ECO:0000256" key="1">
    <source>
        <dbReference type="SAM" id="MobiDB-lite"/>
    </source>
</evidence>